<keyword evidence="3" id="KW-1185">Reference proteome</keyword>
<feature type="domain" description="Dynein heavy chain C-terminal" evidence="1">
    <location>
        <begin position="3"/>
        <end position="45"/>
    </location>
</feature>
<dbReference type="Proteomes" id="UP000237246">
    <property type="component" value="Unassembled WGS sequence"/>
</dbReference>
<evidence type="ECO:0000313" key="3">
    <source>
        <dbReference type="Proteomes" id="UP000237246"/>
    </source>
</evidence>
<gene>
    <name evidence="2" type="ORF">CIB84_010526</name>
</gene>
<dbReference type="InterPro" id="IPR026983">
    <property type="entry name" value="DHC"/>
</dbReference>
<comment type="caution">
    <text evidence="2">The sequence shown here is derived from an EMBL/GenBank/DDBJ whole genome shotgun (WGS) entry which is preliminary data.</text>
</comment>
<sequence>MGQLNSMNIFLRQEIDRMQKVITVVRNSLNDLKLAIEGTIIMSEASINTSTMNGIFYLSYYLDGSRSYVIISLLQNLRDALDNMYDARIPQVWKRVSWDSSTLGFWFTEFLERNTQFSTWIFEGRPNVFWMTGFFNPQDIHKIYGLIFRGFLTAMRQEATRAHKGWALDTVTIHNEVLKQNKEEITAPPSEGVYIHGLYLEGAGWDRRNSKLIESTPKMLFVQLPVVHIFAVNTTGPKDPKLYVCPIYKKPSRTDLNYITVIYLRTVVPPDHWILRGVALLCDIK</sequence>
<dbReference type="Gene3D" id="3.10.490.20">
    <property type="match status" value="1"/>
</dbReference>
<proteinExistence type="predicted"/>
<feature type="domain" description="Dynein heavy chain C-terminal" evidence="1">
    <location>
        <begin position="75"/>
        <end position="282"/>
    </location>
</feature>
<organism evidence="2 3">
    <name type="scientific">Bambusicola thoracicus</name>
    <name type="common">Chinese bamboo-partridge</name>
    <name type="synonym">Perdix thoracica</name>
    <dbReference type="NCBI Taxonomy" id="9083"/>
    <lineage>
        <taxon>Eukaryota</taxon>
        <taxon>Metazoa</taxon>
        <taxon>Chordata</taxon>
        <taxon>Craniata</taxon>
        <taxon>Vertebrata</taxon>
        <taxon>Euteleostomi</taxon>
        <taxon>Archelosauria</taxon>
        <taxon>Archosauria</taxon>
        <taxon>Dinosauria</taxon>
        <taxon>Saurischia</taxon>
        <taxon>Theropoda</taxon>
        <taxon>Coelurosauria</taxon>
        <taxon>Aves</taxon>
        <taxon>Neognathae</taxon>
        <taxon>Galloanserae</taxon>
        <taxon>Galliformes</taxon>
        <taxon>Phasianidae</taxon>
        <taxon>Perdicinae</taxon>
        <taxon>Bambusicola</taxon>
    </lineage>
</organism>
<dbReference type="AlphaFoldDB" id="A0A2P4SNM1"/>
<dbReference type="PANTHER" id="PTHR46961">
    <property type="entry name" value="DYNEIN HEAVY CHAIN 1, AXONEMAL-LIKE PROTEIN"/>
    <property type="match status" value="1"/>
</dbReference>
<dbReference type="EMBL" id="PPHD01032521">
    <property type="protein sequence ID" value="POI25723.1"/>
    <property type="molecule type" value="Genomic_DNA"/>
</dbReference>
<dbReference type="PANTHER" id="PTHR46961:SF18">
    <property type="entry name" value="DYNEIN AXONEMAL HEAVY CHAIN 5"/>
    <property type="match status" value="1"/>
</dbReference>
<protein>
    <recommendedName>
        <fullName evidence="1">Dynein heavy chain C-terminal domain-containing protein</fullName>
    </recommendedName>
</protein>
<dbReference type="InterPro" id="IPR041228">
    <property type="entry name" value="Dynein_C"/>
</dbReference>
<reference evidence="2 3" key="1">
    <citation type="submission" date="2018-01" db="EMBL/GenBank/DDBJ databases">
        <title>Comparison of the Chinese Bamboo Partridge and Red Junglefowl genome sequences highlights the importance of demography in genome evolution.</title>
        <authorList>
            <person name="Tiley G.P."/>
            <person name="Kimball R.T."/>
            <person name="Braun E.L."/>
            <person name="Burleigh J.G."/>
        </authorList>
    </citation>
    <scope>NUCLEOTIDE SEQUENCE [LARGE SCALE GENOMIC DNA]</scope>
    <source>
        <strain evidence="2">RTK389</strain>
        <tissue evidence="2">Blood</tissue>
    </source>
</reference>
<name>A0A2P4SNM1_BAMTH</name>
<dbReference type="GO" id="GO:0051959">
    <property type="term" value="F:dynein light intermediate chain binding"/>
    <property type="evidence" value="ECO:0007669"/>
    <property type="project" value="InterPro"/>
</dbReference>
<dbReference type="GO" id="GO:0045505">
    <property type="term" value="F:dynein intermediate chain binding"/>
    <property type="evidence" value="ECO:0007669"/>
    <property type="project" value="InterPro"/>
</dbReference>
<dbReference type="GO" id="GO:0007018">
    <property type="term" value="P:microtubule-based movement"/>
    <property type="evidence" value="ECO:0007669"/>
    <property type="project" value="InterPro"/>
</dbReference>
<dbReference type="GO" id="GO:0030286">
    <property type="term" value="C:dynein complex"/>
    <property type="evidence" value="ECO:0007669"/>
    <property type="project" value="InterPro"/>
</dbReference>
<dbReference type="Pfam" id="PF18199">
    <property type="entry name" value="Dynein_C"/>
    <property type="match status" value="2"/>
</dbReference>
<dbReference type="OrthoDB" id="286107at2759"/>
<dbReference type="Gene3D" id="1.20.1270.280">
    <property type="match status" value="2"/>
</dbReference>
<dbReference type="InterPro" id="IPR043160">
    <property type="entry name" value="Dynein_C_barrel"/>
</dbReference>
<evidence type="ECO:0000313" key="2">
    <source>
        <dbReference type="EMBL" id="POI25723.1"/>
    </source>
</evidence>
<dbReference type="FunFam" id="3.10.490.20:FF:000003">
    <property type="entry name" value="Dynein heavy chain 5, axonemal"/>
    <property type="match status" value="1"/>
</dbReference>
<evidence type="ECO:0000259" key="1">
    <source>
        <dbReference type="Pfam" id="PF18199"/>
    </source>
</evidence>
<accession>A0A2P4SNM1</accession>